<dbReference type="InterPro" id="IPR025711">
    <property type="entry name" value="PepSY"/>
</dbReference>
<sequence length="106" mass="11986">MKKVLRPLLIATLLTSGAAFASDDCYDPVDTWQPEENLQQNLESNGWQVDRIKIDDGCYEVKGVDTLGNRFEAIYSPASLEIRELEIKFNEQGSAEDYLDRSAVTR</sequence>
<keyword evidence="4" id="KW-1185">Reference proteome</keyword>
<evidence type="ECO:0000313" key="4">
    <source>
        <dbReference type="Proteomes" id="UP000325606"/>
    </source>
</evidence>
<dbReference type="AlphaFoldDB" id="A0A5J6LGX2"/>
<feature type="chain" id="PRO_5023885977" evidence="1">
    <location>
        <begin position="22"/>
        <end position="106"/>
    </location>
</feature>
<dbReference type="Pfam" id="PF13670">
    <property type="entry name" value="PepSY_2"/>
    <property type="match status" value="1"/>
</dbReference>
<feature type="domain" description="PepSY" evidence="2">
    <location>
        <begin position="9"/>
        <end position="83"/>
    </location>
</feature>
<keyword evidence="1" id="KW-0732">Signal</keyword>
<dbReference type="EMBL" id="CP044222">
    <property type="protein sequence ID" value="QEW07910.1"/>
    <property type="molecule type" value="Genomic_DNA"/>
</dbReference>
<dbReference type="RefSeq" id="WP_151057801.1">
    <property type="nucleotide sequence ID" value="NZ_CP044222.1"/>
</dbReference>
<organism evidence="3 4">
    <name type="scientific">Nitrincola iocasae</name>
    <dbReference type="NCBI Taxonomy" id="2614693"/>
    <lineage>
        <taxon>Bacteria</taxon>
        <taxon>Pseudomonadati</taxon>
        <taxon>Pseudomonadota</taxon>
        <taxon>Gammaproteobacteria</taxon>
        <taxon>Oceanospirillales</taxon>
        <taxon>Oceanospirillaceae</taxon>
        <taxon>Nitrincola</taxon>
    </lineage>
</organism>
<protein>
    <submittedName>
        <fullName evidence="3">PepSY domain-containing protein</fullName>
    </submittedName>
</protein>
<dbReference type="KEGG" id="nik:F5I99_16215"/>
<gene>
    <name evidence="3" type="ORF">F5I99_16215</name>
</gene>
<evidence type="ECO:0000313" key="3">
    <source>
        <dbReference type="EMBL" id="QEW07910.1"/>
    </source>
</evidence>
<reference evidence="3 4" key="1">
    <citation type="submission" date="2019-09" db="EMBL/GenBank/DDBJ databases">
        <title>Nitrincola iocasae sp. nov., a bacterium isolated from the sediment collected at a cold seep field in South China Sea.</title>
        <authorList>
            <person name="Zhang H."/>
            <person name="Wang H."/>
            <person name="Li C."/>
        </authorList>
    </citation>
    <scope>NUCLEOTIDE SEQUENCE [LARGE SCALE GENOMIC DNA]</scope>
    <source>
        <strain evidence="3 4">KXZD1103</strain>
    </source>
</reference>
<accession>A0A5J6LGX2</accession>
<evidence type="ECO:0000256" key="1">
    <source>
        <dbReference type="SAM" id="SignalP"/>
    </source>
</evidence>
<proteinExistence type="predicted"/>
<dbReference type="Proteomes" id="UP000325606">
    <property type="component" value="Chromosome"/>
</dbReference>
<evidence type="ECO:0000259" key="2">
    <source>
        <dbReference type="Pfam" id="PF13670"/>
    </source>
</evidence>
<feature type="signal peptide" evidence="1">
    <location>
        <begin position="1"/>
        <end position="21"/>
    </location>
</feature>
<name>A0A5J6LGX2_9GAMM</name>